<feature type="domain" description="DUF1468" evidence="2">
    <location>
        <begin position="18"/>
        <end position="157"/>
    </location>
</feature>
<evidence type="ECO:0000259" key="2">
    <source>
        <dbReference type="Pfam" id="PF07331"/>
    </source>
</evidence>
<proteinExistence type="predicted"/>
<sequence length="157" mass="17347">MSKKPEKLQAGERAFDWLLLIFSLVVFYQAYQISGFSSINSAGAFPVGLSLIMIASSIAVLAGHRRKTRPETRGPLDELAIFLRTHFPTNVLVFCVLAIAYLAAIQPFSFFVSTFVFLAAAFIYLRQGKVVSSLIISALSIAVIYGLFTVVFRVYLP</sequence>
<dbReference type="EMBL" id="JBHRUG010000016">
    <property type="protein sequence ID" value="MFC3283333.1"/>
    <property type="molecule type" value="Genomic_DNA"/>
</dbReference>
<dbReference type="InterPro" id="IPR009936">
    <property type="entry name" value="DUF1468"/>
</dbReference>
<accession>A0ABV7LLP3</accession>
<keyword evidence="1" id="KW-1133">Transmembrane helix</keyword>
<name>A0ABV7LLP3_9GAMM</name>
<keyword evidence="1" id="KW-0472">Membrane</keyword>
<evidence type="ECO:0000313" key="3">
    <source>
        <dbReference type="EMBL" id="MFC3283333.1"/>
    </source>
</evidence>
<feature type="transmembrane region" description="Helical" evidence="1">
    <location>
        <begin position="134"/>
        <end position="156"/>
    </location>
</feature>
<feature type="transmembrane region" description="Helical" evidence="1">
    <location>
        <begin position="81"/>
        <end position="102"/>
    </location>
</feature>
<dbReference type="Pfam" id="PF07331">
    <property type="entry name" value="TctB"/>
    <property type="match status" value="1"/>
</dbReference>
<protein>
    <submittedName>
        <fullName evidence="3">Tripartite tricarboxylate transporter TctB family protein</fullName>
    </submittedName>
</protein>
<comment type="caution">
    <text evidence="3">The sequence shown here is derived from an EMBL/GenBank/DDBJ whole genome shotgun (WGS) entry which is preliminary data.</text>
</comment>
<dbReference type="Proteomes" id="UP001595579">
    <property type="component" value="Unassembled WGS sequence"/>
</dbReference>
<keyword evidence="1" id="KW-0812">Transmembrane</keyword>
<dbReference type="RefSeq" id="WP_386772395.1">
    <property type="nucleotide sequence ID" value="NZ_JBHRUG010000016.1"/>
</dbReference>
<gene>
    <name evidence="3" type="ORF">ACFOEV_06880</name>
</gene>
<evidence type="ECO:0000313" key="4">
    <source>
        <dbReference type="Proteomes" id="UP001595579"/>
    </source>
</evidence>
<reference evidence="4" key="1">
    <citation type="journal article" date="2019" name="Int. J. Syst. Evol. Microbiol.">
        <title>The Global Catalogue of Microorganisms (GCM) 10K type strain sequencing project: providing services to taxonomists for standard genome sequencing and annotation.</title>
        <authorList>
            <consortium name="The Broad Institute Genomics Platform"/>
            <consortium name="The Broad Institute Genome Sequencing Center for Infectious Disease"/>
            <person name="Wu L."/>
            <person name="Ma J."/>
        </authorList>
    </citation>
    <scope>NUCLEOTIDE SEQUENCE [LARGE SCALE GENOMIC DNA]</scope>
    <source>
        <strain evidence="4">CECT 7698</strain>
    </source>
</reference>
<organism evidence="3 4">
    <name type="scientific">Litchfieldella rifensis</name>
    <dbReference type="NCBI Taxonomy" id="762643"/>
    <lineage>
        <taxon>Bacteria</taxon>
        <taxon>Pseudomonadati</taxon>
        <taxon>Pseudomonadota</taxon>
        <taxon>Gammaproteobacteria</taxon>
        <taxon>Oceanospirillales</taxon>
        <taxon>Halomonadaceae</taxon>
        <taxon>Litchfieldella</taxon>
    </lineage>
</organism>
<feature type="transmembrane region" description="Helical" evidence="1">
    <location>
        <begin position="43"/>
        <end position="61"/>
    </location>
</feature>
<evidence type="ECO:0000256" key="1">
    <source>
        <dbReference type="SAM" id="Phobius"/>
    </source>
</evidence>
<feature type="transmembrane region" description="Helical" evidence="1">
    <location>
        <begin position="14"/>
        <end position="31"/>
    </location>
</feature>
<keyword evidence="4" id="KW-1185">Reference proteome</keyword>